<evidence type="ECO:0000256" key="3">
    <source>
        <dbReference type="ARBA" id="ARBA00022989"/>
    </source>
</evidence>
<comment type="subcellular location">
    <subcellularLocation>
        <location evidence="1">Membrane</location>
        <topology evidence="1">Multi-pass membrane protein</topology>
    </subcellularLocation>
</comment>
<dbReference type="PANTHER" id="PTHR22950">
    <property type="entry name" value="AMINO ACID TRANSPORTER"/>
    <property type="match status" value="1"/>
</dbReference>
<feature type="transmembrane region" description="Helical" evidence="6">
    <location>
        <begin position="127"/>
        <end position="148"/>
    </location>
</feature>
<dbReference type="OrthoDB" id="438545at2759"/>
<dbReference type="GO" id="GO:0015179">
    <property type="term" value="F:L-amino acid transmembrane transporter activity"/>
    <property type="evidence" value="ECO:0007669"/>
    <property type="project" value="TreeGrafter"/>
</dbReference>
<evidence type="ECO:0000256" key="6">
    <source>
        <dbReference type="SAM" id="Phobius"/>
    </source>
</evidence>
<feature type="transmembrane region" description="Helical" evidence="6">
    <location>
        <begin position="397"/>
        <end position="415"/>
    </location>
</feature>
<name>A0A8J2LU47_9HEXA</name>
<evidence type="ECO:0000256" key="1">
    <source>
        <dbReference type="ARBA" id="ARBA00004141"/>
    </source>
</evidence>
<evidence type="ECO:0000256" key="4">
    <source>
        <dbReference type="ARBA" id="ARBA00023136"/>
    </source>
</evidence>
<organism evidence="8 9">
    <name type="scientific">Allacma fusca</name>
    <dbReference type="NCBI Taxonomy" id="39272"/>
    <lineage>
        <taxon>Eukaryota</taxon>
        <taxon>Metazoa</taxon>
        <taxon>Ecdysozoa</taxon>
        <taxon>Arthropoda</taxon>
        <taxon>Hexapoda</taxon>
        <taxon>Collembola</taxon>
        <taxon>Symphypleona</taxon>
        <taxon>Sminthuridae</taxon>
        <taxon>Allacma</taxon>
    </lineage>
</organism>
<dbReference type="GO" id="GO:0016020">
    <property type="term" value="C:membrane"/>
    <property type="evidence" value="ECO:0007669"/>
    <property type="project" value="UniProtKB-SubCell"/>
</dbReference>
<feature type="region of interest" description="Disordered" evidence="5">
    <location>
        <begin position="20"/>
        <end position="40"/>
    </location>
</feature>
<proteinExistence type="predicted"/>
<feature type="transmembrane region" description="Helical" evidence="6">
    <location>
        <begin position="273"/>
        <end position="293"/>
    </location>
</feature>
<keyword evidence="9" id="KW-1185">Reference proteome</keyword>
<feature type="transmembrane region" description="Helical" evidence="6">
    <location>
        <begin position="168"/>
        <end position="188"/>
    </location>
</feature>
<dbReference type="InterPro" id="IPR013057">
    <property type="entry name" value="AA_transpt_TM"/>
</dbReference>
<feature type="transmembrane region" description="Helical" evidence="6">
    <location>
        <begin position="371"/>
        <end position="391"/>
    </location>
</feature>
<keyword evidence="2 6" id="KW-0812">Transmembrane</keyword>
<evidence type="ECO:0000256" key="2">
    <source>
        <dbReference type="ARBA" id="ARBA00022692"/>
    </source>
</evidence>
<accession>A0A8J2LU47</accession>
<evidence type="ECO:0000259" key="7">
    <source>
        <dbReference type="Pfam" id="PF01490"/>
    </source>
</evidence>
<dbReference type="PANTHER" id="PTHR22950:SF652">
    <property type="entry name" value="TRANSMEMBRANE AMINO ACID TRANSPORTER FAMILY PROTEIN"/>
    <property type="match status" value="1"/>
</dbReference>
<comment type="caution">
    <text evidence="8">The sequence shown here is derived from an EMBL/GenBank/DDBJ whole genome shotgun (WGS) entry which is preliminary data.</text>
</comment>
<feature type="transmembrane region" description="Helical" evidence="6">
    <location>
        <begin position="239"/>
        <end position="261"/>
    </location>
</feature>
<protein>
    <recommendedName>
        <fullName evidence="7">Amino acid transporter transmembrane domain-containing protein</fullName>
    </recommendedName>
</protein>
<reference evidence="8" key="1">
    <citation type="submission" date="2021-06" db="EMBL/GenBank/DDBJ databases">
        <authorList>
            <person name="Hodson N. C."/>
            <person name="Mongue J. A."/>
            <person name="Jaron S. K."/>
        </authorList>
    </citation>
    <scope>NUCLEOTIDE SEQUENCE</scope>
</reference>
<sequence>MDVPVGESEEEVSYSGRPLVINNTDVDDLGPESNVAPPASYRQTPGGIGWFTATLLIINTIIGGGLLNFPRAFHEAGGVWIAAAVQGGLILFITPALLILAYCSDYNEAKTMQDVLYFTWGKAGQRLTSVCMTMYCFGACITYIIIIGDQLDQVFASLYGSTFCHYWYMHRNFTMVASCICFVLPLCYPKKIDFLKHASTVGVAAIFYVVVLIIAQYYVGPYVPGPIKTKPDNWKDVFLVVPTLCFGYQCHVSIIPIYACLRKRTVKNFSISVYLGLGICMFIYTVAAAYGYLTFGANVASDILKSYDSSYTSVLIANIAVAAKIYVTYPINSFCGREAICDMWLDFSLSRRVLEEESHPSLPSEERFRRIAVASTWFTLSLILAVLLPNIGAVIKILGSLAALFIFFFPGLCLLRVSTLEDGANDESSNKKTWLTVVAGTYLAVGAFVFGLVLTQGIYVDFIYDQEVDIPVCLPLNTTTLV</sequence>
<dbReference type="AlphaFoldDB" id="A0A8J2LU47"/>
<feature type="transmembrane region" description="Helical" evidence="6">
    <location>
        <begin position="48"/>
        <end position="67"/>
    </location>
</feature>
<feature type="domain" description="Amino acid transporter transmembrane" evidence="7">
    <location>
        <begin position="47"/>
        <end position="447"/>
    </location>
</feature>
<feature type="transmembrane region" description="Helical" evidence="6">
    <location>
        <begin position="309"/>
        <end position="327"/>
    </location>
</feature>
<feature type="transmembrane region" description="Helical" evidence="6">
    <location>
        <begin position="79"/>
        <end position="103"/>
    </location>
</feature>
<evidence type="ECO:0000313" key="8">
    <source>
        <dbReference type="EMBL" id="CAG7838133.1"/>
    </source>
</evidence>
<feature type="transmembrane region" description="Helical" evidence="6">
    <location>
        <begin position="200"/>
        <end position="219"/>
    </location>
</feature>
<evidence type="ECO:0000313" key="9">
    <source>
        <dbReference type="Proteomes" id="UP000708208"/>
    </source>
</evidence>
<dbReference type="Proteomes" id="UP000708208">
    <property type="component" value="Unassembled WGS sequence"/>
</dbReference>
<gene>
    <name evidence="8" type="ORF">AFUS01_LOCUS47133</name>
</gene>
<keyword evidence="4 6" id="KW-0472">Membrane</keyword>
<feature type="transmembrane region" description="Helical" evidence="6">
    <location>
        <begin position="435"/>
        <end position="459"/>
    </location>
</feature>
<keyword evidence="3 6" id="KW-1133">Transmembrane helix</keyword>
<dbReference type="EMBL" id="CAJVCH010571649">
    <property type="protein sequence ID" value="CAG7838133.1"/>
    <property type="molecule type" value="Genomic_DNA"/>
</dbReference>
<dbReference type="Pfam" id="PF01490">
    <property type="entry name" value="Aa_trans"/>
    <property type="match status" value="1"/>
</dbReference>
<evidence type="ECO:0000256" key="5">
    <source>
        <dbReference type="SAM" id="MobiDB-lite"/>
    </source>
</evidence>